<keyword evidence="1" id="KW-1133">Transmembrane helix</keyword>
<feature type="transmembrane region" description="Helical" evidence="1">
    <location>
        <begin position="12"/>
        <end position="29"/>
    </location>
</feature>
<gene>
    <name evidence="2" type="ORF">E2C01_060414</name>
</gene>
<evidence type="ECO:0000313" key="2">
    <source>
        <dbReference type="EMBL" id="MPC66267.1"/>
    </source>
</evidence>
<comment type="caution">
    <text evidence="2">The sequence shown here is derived from an EMBL/GenBank/DDBJ whole genome shotgun (WGS) entry which is preliminary data.</text>
</comment>
<keyword evidence="1" id="KW-0812">Transmembrane</keyword>
<keyword evidence="1" id="KW-0472">Membrane</keyword>
<accession>A0A5B7HAF2</accession>
<dbReference type="AlphaFoldDB" id="A0A5B7HAF2"/>
<sequence>MRLTLADEQEGEVVVVVVVVMVAVVVVVARRNADVTSFIIQYGFPFGLYPRHSLPLRNALMSPDPLESPST</sequence>
<evidence type="ECO:0000256" key="1">
    <source>
        <dbReference type="SAM" id="Phobius"/>
    </source>
</evidence>
<name>A0A5B7HAF2_PORTR</name>
<keyword evidence="3" id="KW-1185">Reference proteome</keyword>
<proteinExistence type="predicted"/>
<organism evidence="2 3">
    <name type="scientific">Portunus trituberculatus</name>
    <name type="common">Swimming crab</name>
    <name type="synonym">Neptunus trituberculatus</name>
    <dbReference type="NCBI Taxonomy" id="210409"/>
    <lineage>
        <taxon>Eukaryota</taxon>
        <taxon>Metazoa</taxon>
        <taxon>Ecdysozoa</taxon>
        <taxon>Arthropoda</taxon>
        <taxon>Crustacea</taxon>
        <taxon>Multicrustacea</taxon>
        <taxon>Malacostraca</taxon>
        <taxon>Eumalacostraca</taxon>
        <taxon>Eucarida</taxon>
        <taxon>Decapoda</taxon>
        <taxon>Pleocyemata</taxon>
        <taxon>Brachyura</taxon>
        <taxon>Eubrachyura</taxon>
        <taxon>Portunoidea</taxon>
        <taxon>Portunidae</taxon>
        <taxon>Portuninae</taxon>
        <taxon>Portunus</taxon>
    </lineage>
</organism>
<dbReference type="Proteomes" id="UP000324222">
    <property type="component" value="Unassembled WGS sequence"/>
</dbReference>
<dbReference type="EMBL" id="VSRR010024546">
    <property type="protein sequence ID" value="MPC66267.1"/>
    <property type="molecule type" value="Genomic_DNA"/>
</dbReference>
<protein>
    <submittedName>
        <fullName evidence="2">Uncharacterized protein</fullName>
    </submittedName>
</protein>
<evidence type="ECO:0000313" key="3">
    <source>
        <dbReference type="Proteomes" id="UP000324222"/>
    </source>
</evidence>
<reference evidence="2 3" key="1">
    <citation type="submission" date="2019-05" db="EMBL/GenBank/DDBJ databases">
        <title>Another draft genome of Portunus trituberculatus and its Hox gene families provides insights of decapod evolution.</title>
        <authorList>
            <person name="Jeong J.-H."/>
            <person name="Song I."/>
            <person name="Kim S."/>
            <person name="Choi T."/>
            <person name="Kim D."/>
            <person name="Ryu S."/>
            <person name="Kim W."/>
        </authorList>
    </citation>
    <scope>NUCLEOTIDE SEQUENCE [LARGE SCALE GENOMIC DNA]</scope>
    <source>
        <tissue evidence="2">Muscle</tissue>
    </source>
</reference>